<dbReference type="AlphaFoldDB" id="A0AAD8T4F7"/>
<protein>
    <recommendedName>
        <fullName evidence="3">Nuclease HARBI1</fullName>
    </recommendedName>
</protein>
<name>A0AAD8T4F7_LOLMU</name>
<dbReference type="PANTHER" id="PTHR47150:SF5">
    <property type="entry name" value="OS07G0546750 PROTEIN"/>
    <property type="match status" value="1"/>
</dbReference>
<keyword evidence="2" id="KW-1185">Reference proteome</keyword>
<accession>A0AAD8T4F7</accession>
<gene>
    <name evidence="1" type="ORF">QYE76_057568</name>
</gene>
<reference evidence="1" key="1">
    <citation type="submission" date="2023-07" db="EMBL/GenBank/DDBJ databases">
        <title>A chromosome-level genome assembly of Lolium multiflorum.</title>
        <authorList>
            <person name="Chen Y."/>
            <person name="Copetti D."/>
            <person name="Kolliker R."/>
            <person name="Studer B."/>
        </authorList>
    </citation>
    <scope>NUCLEOTIDE SEQUENCE</scope>
    <source>
        <strain evidence="1">02402/16</strain>
        <tissue evidence="1">Leaf</tissue>
    </source>
</reference>
<sequence length="228" mass="26531">MAASRRGGSRTDKRRNVDRHRQACATLLECDYFADDATHSPKEFWRRFRMNKDLFMKIGFGDKEYNDYFMSKQDCTVRHEYNYGYYVADGIYPSWPVFMKGVTLPQSEKQRMFTAAQSAWRKDVECAFGVLKARFNILAVPGRSYSRRTLALIMRACIILHNMIIDDERGTNLENTYETVESNVGPAIHNHAPPNLAARIQMDNDMRDSPMYTQLQQDLIEHVWAHNA</sequence>
<evidence type="ECO:0000313" key="2">
    <source>
        <dbReference type="Proteomes" id="UP001231189"/>
    </source>
</evidence>
<proteinExistence type="predicted"/>
<dbReference type="EMBL" id="JAUUTY010000003">
    <property type="protein sequence ID" value="KAK1669409.1"/>
    <property type="molecule type" value="Genomic_DNA"/>
</dbReference>
<evidence type="ECO:0000313" key="1">
    <source>
        <dbReference type="EMBL" id="KAK1669409.1"/>
    </source>
</evidence>
<dbReference type="Pfam" id="PF04827">
    <property type="entry name" value="Plant_tran"/>
    <property type="match status" value="1"/>
</dbReference>
<dbReference type="PANTHER" id="PTHR47150">
    <property type="entry name" value="OS12G0169200 PROTEIN"/>
    <property type="match status" value="1"/>
</dbReference>
<dbReference type="Proteomes" id="UP001231189">
    <property type="component" value="Unassembled WGS sequence"/>
</dbReference>
<evidence type="ECO:0008006" key="3">
    <source>
        <dbReference type="Google" id="ProtNLM"/>
    </source>
</evidence>
<dbReference type="InterPro" id="IPR006912">
    <property type="entry name" value="Harbinger_derived_prot"/>
</dbReference>
<comment type="caution">
    <text evidence="1">The sequence shown here is derived from an EMBL/GenBank/DDBJ whole genome shotgun (WGS) entry which is preliminary data.</text>
</comment>
<organism evidence="1 2">
    <name type="scientific">Lolium multiflorum</name>
    <name type="common">Italian ryegrass</name>
    <name type="synonym">Lolium perenne subsp. multiflorum</name>
    <dbReference type="NCBI Taxonomy" id="4521"/>
    <lineage>
        <taxon>Eukaryota</taxon>
        <taxon>Viridiplantae</taxon>
        <taxon>Streptophyta</taxon>
        <taxon>Embryophyta</taxon>
        <taxon>Tracheophyta</taxon>
        <taxon>Spermatophyta</taxon>
        <taxon>Magnoliopsida</taxon>
        <taxon>Liliopsida</taxon>
        <taxon>Poales</taxon>
        <taxon>Poaceae</taxon>
        <taxon>BOP clade</taxon>
        <taxon>Pooideae</taxon>
        <taxon>Poodae</taxon>
        <taxon>Poeae</taxon>
        <taxon>Poeae Chloroplast Group 2 (Poeae type)</taxon>
        <taxon>Loliodinae</taxon>
        <taxon>Loliinae</taxon>
        <taxon>Lolium</taxon>
    </lineage>
</organism>